<protein>
    <submittedName>
        <fullName evidence="3">Uncharacterized protein</fullName>
    </submittedName>
</protein>
<feature type="region of interest" description="Disordered" evidence="1">
    <location>
        <begin position="263"/>
        <end position="297"/>
    </location>
</feature>
<proteinExistence type="predicted"/>
<feature type="transmembrane region" description="Helical" evidence="2">
    <location>
        <begin position="183"/>
        <end position="205"/>
    </location>
</feature>
<dbReference type="Proteomes" id="UP001304895">
    <property type="component" value="Unassembled WGS sequence"/>
</dbReference>
<organism evidence="3 4">
    <name type="scientific">Trichocladium antarcticum</name>
    <dbReference type="NCBI Taxonomy" id="1450529"/>
    <lineage>
        <taxon>Eukaryota</taxon>
        <taxon>Fungi</taxon>
        <taxon>Dikarya</taxon>
        <taxon>Ascomycota</taxon>
        <taxon>Pezizomycotina</taxon>
        <taxon>Sordariomycetes</taxon>
        <taxon>Sordariomycetidae</taxon>
        <taxon>Sordariales</taxon>
        <taxon>Chaetomiaceae</taxon>
        <taxon>Trichocladium</taxon>
    </lineage>
</organism>
<dbReference type="EMBL" id="MU853419">
    <property type="protein sequence ID" value="KAK4132177.1"/>
    <property type="molecule type" value="Genomic_DNA"/>
</dbReference>
<evidence type="ECO:0000313" key="4">
    <source>
        <dbReference type="Proteomes" id="UP001304895"/>
    </source>
</evidence>
<comment type="caution">
    <text evidence="3">The sequence shown here is derived from an EMBL/GenBank/DDBJ whole genome shotgun (WGS) entry which is preliminary data.</text>
</comment>
<name>A0AAN6UFR7_9PEZI</name>
<dbReference type="AlphaFoldDB" id="A0AAN6UFR7"/>
<evidence type="ECO:0000313" key="3">
    <source>
        <dbReference type="EMBL" id="KAK4132177.1"/>
    </source>
</evidence>
<evidence type="ECO:0000256" key="1">
    <source>
        <dbReference type="SAM" id="MobiDB-lite"/>
    </source>
</evidence>
<feature type="compositionally biased region" description="Low complexity" evidence="1">
    <location>
        <begin position="140"/>
        <end position="152"/>
    </location>
</feature>
<keyword evidence="2" id="KW-1133">Transmembrane helix</keyword>
<accession>A0AAN6UFR7</accession>
<evidence type="ECO:0000256" key="2">
    <source>
        <dbReference type="SAM" id="Phobius"/>
    </source>
</evidence>
<keyword evidence="2" id="KW-0812">Transmembrane</keyword>
<feature type="region of interest" description="Disordered" evidence="1">
    <location>
        <begin position="138"/>
        <end position="174"/>
    </location>
</feature>
<keyword evidence="4" id="KW-1185">Reference proteome</keyword>
<gene>
    <name evidence="3" type="ORF">BT67DRAFT_451244</name>
</gene>
<keyword evidence="2" id="KW-0472">Membrane</keyword>
<sequence length="297" mass="32285">MATWGSASPVRRQDDSIQRQYLWNAPDGNQPDFTETFSHGEDILISWNALNNSMYDLWLTSWKYDPDPVALCIAQAVNLAHDGNLKLVTPDPPSAEFGNKTRYVLRFKPLTGGTYIASDPDLSSPGFNIVKATADSRQVTSSTTASATAATSPTQIRATPARETPTSAAVPQEQGRDISPLNAAGLTIGLILAVVLLVVLEVAYLTWRRKRRRGRGGEEAAGSLERRRLGSKERGLFVPVHKIEMPSDWPWLSPELPGDTTWGRARVPELHGGGRCAPRRSGTLNSSLAELEAGRGG</sequence>
<reference evidence="3" key="1">
    <citation type="journal article" date="2023" name="Mol. Phylogenet. Evol.">
        <title>Genome-scale phylogeny and comparative genomics of the fungal order Sordariales.</title>
        <authorList>
            <person name="Hensen N."/>
            <person name="Bonometti L."/>
            <person name="Westerberg I."/>
            <person name="Brannstrom I.O."/>
            <person name="Guillou S."/>
            <person name="Cros-Aarteil S."/>
            <person name="Calhoun S."/>
            <person name="Haridas S."/>
            <person name="Kuo A."/>
            <person name="Mondo S."/>
            <person name="Pangilinan J."/>
            <person name="Riley R."/>
            <person name="LaButti K."/>
            <person name="Andreopoulos B."/>
            <person name="Lipzen A."/>
            <person name="Chen C."/>
            <person name="Yan M."/>
            <person name="Daum C."/>
            <person name="Ng V."/>
            <person name="Clum A."/>
            <person name="Steindorff A."/>
            <person name="Ohm R.A."/>
            <person name="Martin F."/>
            <person name="Silar P."/>
            <person name="Natvig D.O."/>
            <person name="Lalanne C."/>
            <person name="Gautier V."/>
            <person name="Ament-Velasquez S.L."/>
            <person name="Kruys A."/>
            <person name="Hutchinson M.I."/>
            <person name="Powell A.J."/>
            <person name="Barry K."/>
            <person name="Miller A.N."/>
            <person name="Grigoriev I.V."/>
            <person name="Debuchy R."/>
            <person name="Gladieux P."/>
            <person name="Hiltunen Thoren M."/>
            <person name="Johannesson H."/>
        </authorList>
    </citation>
    <scope>NUCLEOTIDE SEQUENCE</scope>
    <source>
        <strain evidence="3">CBS 123565</strain>
    </source>
</reference>
<reference evidence="3" key="2">
    <citation type="submission" date="2023-05" db="EMBL/GenBank/DDBJ databases">
        <authorList>
            <consortium name="Lawrence Berkeley National Laboratory"/>
            <person name="Steindorff A."/>
            <person name="Hensen N."/>
            <person name="Bonometti L."/>
            <person name="Westerberg I."/>
            <person name="Brannstrom I.O."/>
            <person name="Guillou S."/>
            <person name="Cros-Aarteil S."/>
            <person name="Calhoun S."/>
            <person name="Haridas S."/>
            <person name="Kuo A."/>
            <person name="Mondo S."/>
            <person name="Pangilinan J."/>
            <person name="Riley R."/>
            <person name="Labutti K."/>
            <person name="Andreopoulos B."/>
            <person name="Lipzen A."/>
            <person name="Chen C."/>
            <person name="Yanf M."/>
            <person name="Daum C."/>
            <person name="Ng V."/>
            <person name="Clum A."/>
            <person name="Ohm R."/>
            <person name="Martin F."/>
            <person name="Silar P."/>
            <person name="Natvig D."/>
            <person name="Lalanne C."/>
            <person name="Gautier V."/>
            <person name="Ament-Velasquez S.L."/>
            <person name="Kruys A."/>
            <person name="Hutchinson M.I."/>
            <person name="Powell A.J."/>
            <person name="Barry K."/>
            <person name="Miller A.N."/>
            <person name="Grigoriev I.V."/>
            <person name="Debuchy R."/>
            <person name="Gladieux P."/>
            <person name="Thoren M.H."/>
            <person name="Johannesson H."/>
        </authorList>
    </citation>
    <scope>NUCLEOTIDE SEQUENCE</scope>
    <source>
        <strain evidence="3">CBS 123565</strain>
    </source>
</reference>